<keyword evidence="1" id="KW-0472">Membrane</keyword>
<protein>
    <submittedName>
        <fullName evidence="2">Uncharacterized protein</fullName>
    </submittedName>
</protein>
<evidence type="ECO:0000256" key="1">
    <source>
        <dbReference type="SAM" id="Phobius"/>
    </source>
</evidence>
<evidence type="ECO:0000313" key="2">
    <source>
        <dbReference type="EMBL" id="GFP74518.1"/>
    </source>
</evidence>
<dbReference type="AlphaFoldDB" id="A0A6V8SHA7"/>
<accession>A0A6V8SHA7</accession>
<keyword evidence="3" id="KW-1185">Reference proteome</keyword>
<keyword evidence="1" id="KW-0812">Transmembrane</keyword>
<organism evidence="2 3">
    <name type="scientific">Clostridium fungisolvens</name>
    <dbReference type="NCBI Taxonomy" id="1604897"/>
    <lineage>
        <taxon>Bacteria</taxon>
        <taxon>Bacillati</taxon>
        <taxon>Bacillota</taxon>
        <taxon>Clostridia</taxon>
        <taxon>Eubacteriales</taxon>
        <taxon>Clostridiaceae</taxon>
        <taxon>Clostridium</taxon>
    </lineage>
</organism>
<sequence length="138" mass="15744">MKGEKESYMIKKFFISLIILICIALIGYLITFRFNIDSDKVIKIQISITGEAGLEDKVITDKDDIKKVADYFNSLILIKSFSRPKDAVDGIAFIDKDDNVVKVISWGQSGILWSDKETYLFGRRRINNLTKLLKECGN</sequence>
<dbReference type="Proteomes" id="UP000580568">
    <property type="component" value="Unassembled WGS sequence"/>
</dbReference>
<name>A0A6V8SHA7_9CLOT</name>
<evidence type="ECO:0000313" key="3">
    <source>
        <dbReference type="Proteomes" id="UP000580568"/>
    </source>
</evidence>
<proteinExistence type="predicted"/>
<keyword evidence="1" id="KW-1133">Transmembrane helix</keyword>
<feature type="transmembrane region" description="Helical" evidence="1">
    <location>
        <begin position="12"/>
        <end position="30"/>
    </location>
</feature>
<reference evidence="2 3" key="1">
    <citation type="submission" date="2020-07" db="EMBL/GenBank/DDBJ databases">
        <title>A new beta-1,3-glucan-decomposing anaerobic bacterium isolated from anoxic soil subjected to biological soil disinfestation.</title>
        <authorList>
            <person name="Ueki A."/>
            <person name="Tonouchi A."/>
        </authorList>
    </citation>
    <scope>NUCLEOTIDE SEQUENCE [LARGE SCALE GENOMIC DNA]</scope>
    <source>
        <strain evidence="2 3">TW1</strain>
    </source>
</reference>
<dbReference type="EMBL" id="BLZR01000001">
    <property type="protein sequence ID" value="GFP74518.1"/>
    <property type="molecule type" value="Genomic_DNA"/>
</dbReference>
<comment type="caution">
    <text evidence="2">The sequence shown here is derived from an EMBL/GenBank/DDBJ whole genome shotgun (WGS) entry which is preliminary data.</text>
</comment>
<gene>
    <name evidence="2" type="ORF">bsdtw1_00570</name>
</gene>